<dbReference type="GeneID" id="54411989"/>
<evidence type="ECO:0000313" key="1">
    <source>
        <dbReference type="EMBL" id="KAF2128260.1"/>
    </source>
</evidence>
<dbReference type="EMBL" id="ML977508">
    <property type="protein sequence ID" value="KAF2128260.1"/>
    <property type="molecule type" value="Genomic_DNA"/>
</dbReference>
<accession>A0A6A6A8U9</accession>
<reference evidence="1" key="1">
    <citation type="journal article" date="2020" name="Stud. Mycol.">
        <title>101 Dothideomycetes genomes: a test case for predicting lifestyles and emergence of pathogens.</title>
        <authorList>
            <person name="Haridas S."/>
            <person name="Albert R."/>
            <person name="Binder M."/>
            <person name="Bloem J."/>
            <person name="Labutti K."/>
            <person name="Salamov A."/>
            <person name="Andreopoulos B."/>
            <person name="Baker S."/>
            <person name="Barry K."/>
            <person name="Bills G."/>
            <person name="Bluhm B."/>
            <person name="Cannon C."/>
            <person name="Castanera R."/>
            <person name="Culley D."/>
            <person name="Daum C."/>
            <person name="Ezra D."/>
            <person name="Gonzalez J."/>
            <person name="Henrissat B."/>
            <person name="Kuo A."/>
            <person name="Liang C."/>
            <person name="Lipzen A."/>
            <person name="Lutzoni F."/>
            <person name="Magnuson J."/>
            <person name="Mondo S."/>
            <person name="Nolan M."/>
            <person name="Ohm R."/>
            <person name="Pangilinan J."/>
            <person name="Park H.-J."/>
            <person name="Ramirez L."/>
            <person name="Alfaro M."/>
            <person name="Sun H."/>
            <person name="Tritt A."/>
            <person name="Yoshinaga Y."/>
            <person name="Zwiers L.-H."/>
            <person name="Turgeon B."/>
            <person name="Goodwin S."/>
            <person name="Spatafora J."/>
            <person name="Crous P."/>
            <person name="Grigoriev I."/>
        </authorList>
    </citation>
    <scope>NUCLEOTIDE SEQUENCE</scope>
    <source>
        <strain evidence="1">CBS 119687</strain>
    </source>
</reference>
<dbReference type="AlphaFoldDB" id="A0A6A6A8U9"/>
<evidence type="ECO:0000313" key="2">
    <source>
        <dbReference type="Proteomes" id="UP000799771"/>
    </source>
</evidence>
<proteinExistence type="predicted"/>
<dbReference type="RefSeq" id="XP_033522649.1">
    <property type="nucleotide sequence ID" value="XM_033671557.1"/>
</dbReference>
<organism evidence="1 2">
    <name type="scientific">Dothidotthia symphoricarpi CBS 119687</name>
    <dbReference type="NCBI Taxonomy" id="1392245"/>
    <lineage>
        <taxon>Eukaryota</taxon>
        <taxon>Fungi</taxon>
        <taxon>Dikarya</taxon>
        <taxon>Ascomycota</taxon>
        <taxon>Pezizomycotina</taxon>
        <taxon>Dothideomycetes</taxon>
        <taxon>Pleosporomycetidae</taxon>
        <taxon>Pleosporales</taxon>
        <taxon>Dothidotthiaceae</taxon>
        <taxon>Dothidotthia</taxon>
    </lineage>
</organism>
<name>A0A6A6A8U9_9PLEO</name>
<dbReference type="Proteomes" id="UP000799771">
    <property type="component" value="Unassembled WGS sequence"/>
</dbReference>
<sequence length="210" mass="23170">MKFAIDEYLETVNHKLNYKPPVPHFGFFMRNTLVTQFPAMRVNVDPPQDVNSAPLILRHDIIGNDMLLGFLGDLPEPNGVLKALTITLLPHQQFLSAGVHANASDIVMNYNLDRALNTNANKKSFDEKATPVMMAIQLNAPAWQLAMNVPGIEPVSHLPTLPGSIMPLSTSEITPWPDKIAIPNSPDLGYVRCRLESSYDFASIQAATPL</sequence>
<protein>
    <submittedName>
        <fullName evidence="1">Uncharacterized protein</fullName>
    </submittedName>
</protein>
<keyword evidence="2" id="KW-1185">Reference proteome</keyword>
<dbReference type="OrthoDB" id="3029913at2759"/>
<gene>
    <name evidence="1" type="ORF">P153DRAFT_397357</name>
</gene>